<evidence type="ECO:0000256" key="2">
    <source>
        <dbReference type="SAM" id="MobiDB-lite"/>
    </source>
</evidence>
<feature type="domain" description="HTH cro/C1-type" evidence="3">
    <location>
        <begin position="12"/>
        <end position="66"/>
    </location>
</feature>
<gene>
    <name evidence="4" type="ORF">P8A20_37390</name>
</gene>
<evidence type="ECO:0000259" key="3">
    <source>
        <dbReference type="PROSITE" id="PS50943"/>
    </source>
</evidence>
<dbReference type="PANTHER" id="PTHR46797">
    <property type="entry name" value="HTH-TYPE TRANSCRIPTIONAL REGULATOR"/>
    <property type="match status" value="1"/>
</dbReference>
<feature type="region of interest" description="Disordered" evidence="2">
    <location>
        <begin position="98"/>
        <end position="176"/>
    </location>
</feature>
<dbReference type="RefSeq" id="WP_306105292.1">
    <property type="nucleotide sequence ID" value="NZ_CP120984.1"/>
</dbReference>
<geneLocation type="plasmid" evidence="4 5">
    <name>unnamed1</name>
</geneLocation>
<dbReference type="InterPro" id="IPR001387">
    <property type="entry name" value="Cro/C1-type_HTH"/>
</dbReference>
<protein>
    <submittedName>
        <fullName evidence="4">Helix-turn-helix transcriptional regulator</fullName>
    </submittedName>
</protein>
<dbReference type="PANTHER" id="PTHR46797:SF1">
    <property type="entry name" value="METHYLPHOSPHONATE SYNTHASE"/>
    <property type="match status" value="1"/>
</dbReference>
<dbReference type="Gene3D" id="1.10.260.40">
    <property type="entry name" value="lambda repressor-like DNA-binding domains"/>
    <property type="match status" value="1"/>
</dbReference>
<dbReference type="InterPro" id="IPR010982">
    <property type="entry name" value="Lambda_DNA-bd_dom_sf"/>
</dbReference>
<accession>A0ABY9JNA7</accession>
<evidence type="ECO:0000256" key="1">
    <source>
        <dbReference type="ARBA" id="ARBA00023125"/>
    </source>
</evidence>
<keyword evidence="4" id="KW-0614">Plasmid</keyword>
<keyword evidence="1" id="KW-0238">DNA-binding</keyword>
<dbReference type="PROSITE" id="PS50943">
    <property type="entry name" value="HTH_CROC1"/>
    <property type="match status" value="1"/>
</dbReference>
<feature type="compositionally biased region" description="Basic residues" evidence="2">
    <location>
        <begin position="126"/>
        <end position="137"/>
    </location>
</feature>
<dbReference type="InterPro" id="IPR050807">
    <property type="entry name" value="TransReg_Diox_bact_type"/>
</dbReference>
<evidence type="ECO:0000313" key="5">
    <source>
        <dbReference type="Proteomes" id="UP001224433"/>
    </source>
</evidence>
<dbReference type="CDD" id="cd00093">
    <property type="entry name" value="HTH_XRE"/>
    <property type="match status" value="1"/>
</dbReference>
<feature type="compositionally biased region" description="Low complexity" evidence="2">
    <location>
        <begin position="138"/>
        <end position="152"/>
    </location>
</feature>
<dbReference type="EMBL" id="CP120984">
    <property type="protein sequence ID" value="WLQ69216.1"/>
    <property type="molecule type" value="Genomic_DNA"/>
</dbReference>
<organism evidence="4 5">
    <name type="scientific">Streptomyces glycanivorans</name>
    <dbReference type="NCBI Taxonomy" id="3033808"/>
    <lineage>
        <taxon>Bacteria</taxon>
        <taxon>Bacillati</taxon>
        <taxon>Actinomycetota</taxon>
        <taxon>Actinomycetes</taxon>
        <taxon>Kitasatosporales</taxon>
        <taxon>Streptomycetaceae</taxon>
        <taxon>Streptomyces</taxon>
    </lineage>
</organism>
<dbReference type="SUPFAM" id="SSF47413">
    <property type="entry name" value="lambda repressor-like DNA-binding domains"/>
    <property type="match status" value="1"/>
</dbReference>
<dbReference type="Proteomes" id="UP001224433">
    <property type="component" value="Plasmid unnamed1"/>
</dbReference>
<name>A0ABY9JNA7_9ACTN</name>
<dbReference type="Pfam" id="PF01381">
    <property type="entry name" value="HTH_3"/>
    <property type="match status" value="1"/>
</dbReference>
<proteinExistence type="predicted"/>
<reference evidence="4 5" key="1">
    <citation type="submission" date="2023-03" db="EMBL/GenBank/DDBJ databases">
        <title>Isolation and description of six Streptomyces strains from soil environments, able to metabolize different microbial glucans.</title>
        <authorList>
            <person name="Widen T."/>
            <person name="Larsbrink J."/>
        </authorList>
    </citation>
    <scope>NUCLEOTIDE SEQUENCE [LARGE SCALE GENOMIC DNA]</scope>
    <source>
        <strain evidence="4 5">Alt3</strain>
        <plasmid evidence="4 5">unnamed1</plasmid>
    </source>
</reference>
<keyword evidence="5" id="KW-1185">Reference proteome</keyword>
<sequence length="176" mass="18463">MPTTMRGVGQRIATIRRARRMTQADLARAAYVSLATIKGIERGARSPSDDTLDSIAAALAVDPSHIVVGSTRTDSRVHAALPGISAAIAAYDVPTDDAARPLDELGEDSAGSCNGGSPRSTPASPSRRRTSSPRRSPRFTTAPAPTGCAPRACSPPRPAQRTPWRSSSVHVISRPD</sequence>
<dbReference type="SMART" id="SM00530">
    <property type="entry name" value="HTH_XRE"/>
    <property type="match status" value="1"/>
</dbReference>
<evidence type="ECO:0000313" key="4">
    <source>
        <dbReference type="EMBL" id="WLQ69216.1"/>
    </source>
</evidence>